<dbReference type="InterPro" id="IPR000182">
    <property type="entry name" value="GNAT_dom"/>
</dbReference>
<proteinExistence type="evidence at transcript level"/>
<evidence type="ECO:0000313" key="2">
    <source>
        <dbReference type="EMBL" id="CDG67305.1"/>
    </source>
</evidence>
<dbReference type="PANTHER" id="PTHR20916">
    <property type="entry name" value="CYSTEINE AND GLYCINE-RICH PROTEIN 2 BINDING PROTEIN"/>
    <property type="match status" value="1"/>
</dbReference>
<reference evidence="2" key="1">
    <citation type="journal article" date="2013" name="Genome Biol. Evol.">
        <title>Punctuated emergences of genetic and phenotypic innovations in eumetazoan, bilaterian, euteleostome, and hominidae ancestors.</title>
        <authorList>
            <person name="Wenger Y."/>
            <person name="Galliot B."/>
        </authorList>
    </citation>
    <scope>NUCLEOTIDE SEQUENCE</scope>
    <source>
        <tissue evidence="2">Whole animals</tissue>
    </source>
</reference>
<dbReference type="CDD" id="cd04301">
    <property type="entry name" value="NAT_SF"/>
    <property type="match status" value="1"/>
</dbReference>
<sequence length="701" mass="81249">TVLIRMFNCKYCSQVIANIELDNYKCHRCSAVAHLACMNCKKPSQLKGDYLFSYECKACSYEGCDSLIRLRLSWVQVIHLVLYNLTVSESGRQGYFRWKEEICLFIDRHWNCLMHDRAKSSTWVNTVAGTLSVHSQRLFKSGLTLFRETGWWALQEITPAYANIEKYSRMPTSQKQQPISFSELVHDYGRGKRQRKAVLDEVSKKNSKEGLKNVIFSERTDSSSLLKSDWKIPKLKIKTDMLSSYPSSYLKDEFLKSKDQTQVLIKQEPIDLDEQLLPSISEPSSEIFSELNDFVNTEGDFDSNSNNLSSDQYNPISKSVQHLVKCEEVKSSESEIKNELLKSEKDLQAPVFDKPILIAKESLNRSKKTKPKKLIPLSSKEEIEFLSRLNSCQLVLKSDASARRLRRKLLLRKQKREMGLVLFDLDNLLKENLSKLDVLTPALDESYQVDQKFKTSNNHKDEFSYHHPALKGVNVLDRYIKHRCMINHTSTFKNVFSRLIGNPDDISDTHSITSPYTSRVLKPYIRRDFNVIPPKLKLHKELFEKCGTKSLYKSYPVDYCYVQPKHIPAVNALCSDFFWPGIELTECLQYPEFSCVVQYRKLLIGFAFMVPDVKLNEAYISFIFVHPDWQRAGIATQMIYHLIQTCMGKDITLHVSPSNPSMVLYQKFGFKIQELVLDFYEKYLPEETPGSKHAFLMRLQR</sequence>
<dbReference type="OrthoDB" id="4080456at2759"/>
<dbReference type="Gene3D" id="3.40.630.30">
    <property type="match status" value="1"/>
</dbReference>
<dbReference type="SUPFAM" id="SSF55729">
    <property type="entry name" value="Acyl-CoA N-acyltransferases (Nat)"/>
    <property type="match status" value="1"/>
</dbReference>
<accession>T2M5W4</accession>
<feature type="domain" description="N-acetyltransferase" evidence="1">
    <location>
        <begin position="557"/>
        <end position="701"/>
    </location>
</feature>
<name>T2M5W4_HYDVU</name>
<dbReference type="FunFam" id="3.40.630.30:FF:000013">
    <property type="entry name" value="cysteine-rich protein 2-binding protein-like"/>
    <property type="match status" value="1"/>
</dbReference>
<organism evidence="2">
    <name type="scientific">Hydra vulgaris</name>
    <name type="common">Hydra</name>
    <name type="synonym">Hydra attenuata</name>
    <dbReference type="NCBI Taxonomy" id="6087"/>
    <lineage>
        <taxon>Eukaryota</taxon>
        <taxon>Metazoa</taxon>
        <taxon>Cnidaria</taxon>
        <taxon>Hydrozoa</taxon>
        <taxon>Hydroidolina</taxon>
        <taxon>Anthoathecata</taxon>
        <taxon>Aplanulata</taxon>
        <taxon>Hydridae</taxon>
        <taxon>Hydra</taxon>
    </lineage>
</organism>
<dbReference type="Pfam" id="PF00583">
    <property type="entry name" value="Acetyltransf_1"/>
    <property type="match status" value="1"/>
</dbReference>
<protein>
    <submittedName>
        <fullName evidence="2">Cysteine-rich protein 2-binding protein</fullName>
    </submittedName>
</protein>
<dbReference type="AlphaFoldDB" id="T2M5W4"/>
<evidence type="ECO:0000259" key="1">
    <source>
        <dbReference type="PROSITE" id="PS51186"/>
    </source>
</evidence>
<dbReference type="PANTHER" id="PTHR20916:SF26">
    <property type="entry name" value="CYSTEINE-RICH PROTEIN 2-BINDING PROTEIN"/>
    <property type="match status" value="1"/>
</dbReference>
<dbReference type="Gene3D" id="3.90.980.20">
    <property type="match status" value="1"/>
</dbReference>
<dbReference type="GO" id="GO:0004402">
    <property type="term" value="F:histone acetyltransferase activity"/>
    <property type="evidence" value="ECO:0007669"/>
    <property type="project" value="TreeGrafter"/>
</dbReference>
<dbReference type="EMBL" id="HAAD01001073">
    <property type="protein sequence ID" value="CDG67305.1"/>
    <property type="molecule type" value="mRNA"/>
</dbReference>
<dbReference type="PROSITE" id="PS51186">
    <property type="entry name" value="GNAT"/>
    <property type="match status" value="1"/>
</dbReference>
<feature type="non-terminal residue" evidence="2">
    <location>
        <position position="1"/>
    </location>
</feature>
<dbReference type="InterPro" id="IPR016181">
    <property type="entry name" value="Acyl_CoA_acyltransferase"/>
</dbReference>
<gene>
    <name evidence="2" type="primary">CSRP2BP</name>
</gene>